<dbReference type="InterPro" id="IPR012677">
    <property type="entry name" value="Nucleotide-bd_a/b_plait_sf"/>
</dbReference>
<dbReference type="InterPro" id="IPR035979">
    <property type="entry name" value="RBD_domain_sf"/>
</dbReference>
<name>A0ABM1SWJ2_LIMPO</name>
<evidence type="ECO:0000259" key="3">
    <source>
        <dbReference type="PROSITE" id="PS50102"/>
    </source>
</evidence>
<dbReference type="PANTHER" id="PTHR48025">
    <property type="entry name" value="OS02G0815200 PROTEIN"/>
    <property type="match status" value="1"/>
</dbReference>
<dbReference type="Gene3D" id="3.30.70.330">
    <property type="match status" value="1"/>
</dbReference>
<dbReference type="Proteomes" id="UP000694941">
    <property type="component" value="Unplaced"/>
</dbReference>
<dbReference type="PROSITE" id="PS50102">
    <property type="entry name" value="RRM"/>
    <property type="match status" value="1"/>
</dbReference>
<dbReference type="SUPFAM" id="SSF54928">
    <property type="entry name" value="RNA-binding domain, RBD"/>
    <property type="match status" value="1"/>
</dbReference>
<dbReference type="PANTHER" id="PTHR48025:SF1">
    <property type="entry name" value="RRM DOMAIN-CONTAINING PROTEIN"/>
    <property type="match status" value="1"/>
</dbReference>
<dbReference type="SMART" id="SM00360">
    <property type="entry name" value="RRM"/>
    <property type="match status" value="1"/>
</dbReference>
<dbReference type="Pfam" id="PF00076">
    <property type="entry name" value="RRM_1"/>
    <property type="match status" value="1"/>
</dbReference>
<reference evidence="5" key="1">
    <citation type="submission" date="2025-08" db="UniProtKB">
        <authorList>
            <consortium name="RefSeq"/>
        </authorList>
    </citation>
    <scope>IDENTIFICATION</scope>
    <source>
        <tissue evidence="5">Muscle</tissue>
    </source>
</reference>
<feature type="non-terminal residue" evidence="5">
    <location>
        <position position="78"/>
    </location>
</feature>
<evidence type="ECO:0000256" key="1">
    <source>
        <dbReference type="ARBA" id="ARBA00022884"/>
    </source>
</evidence>
<dbReference type="CDD" id="cd12358">
    <property type="entry name" value="RRM1_VICKZ"/>
    <property type="match status" value="1"/>
</dbReference>
<evidence type="ECO:0000313" key="4">
    <source>
        <dbReference type="Proteomes" id="UP000694941"/>
    </source>
</evidence>
<dbReference type="RefSeq" id="XP_022247998.1">
    <property type="nucleotide sequence ID" value="XM_022392290.1"/>
</dbReference>
<organism evidence="4 5">
    <name type="scientific">Limulus polyphemus</name>
    <name type="common">Atlantic horseshoe crab</name>
    <dbReference type="NCBI Taxonomy" id="6850"/>
    <lineage>
        <taxon>Eukaryota</taxon>
        <taxon>Metazoa</taxon>
        <taxon>Ecdysozoa</taxon>
        <taxon>Arthropoda</taxon>
        <taxon>Chelicerata</taxon>
        <taxon>Merostomata</taxon>
        <taxon>Xiphosura</taxon>
        <taxon>Limulidae</taxon>
        <taxon>Limulus</taxon>
    </lineage>
</organism>
<evidence type="ECO:0000256" key="2">
    <source>
        <dbReference type="PROSITE-ProRule" id="PRU00176"/>
    </source>
</evidence>
<dbReference type="InterPro" id="IPR050502">
    <property type="entry name" value="Euk_RNA-bind_prot"/>
</dbReference>
<dbReference type="InterPro" id="IPR000504">
    <property type="entry name" value="RRM_dom"/>
</dbReference>
<gene>
    <name evidence="5" type="primary">LOC111087052</name>
</gene>
<dbReference type="GeneID" id="111087052"/>
<feature type="domain" description="RRM" evidence="3">
    <location>
        <begin position="2"/>
        <end position="75"/>
    </location>
</feature>
<proteinExistence type="predicted"/>
<evidence type="ECO:0000313" key="5">
    <source>
        <dbReference type="RefSeq" id="XP_022247998.1"/>
    </source>
</evidence>
<keyword evidence="1 2" id="KW-0694">RNA-binding</keyword>
<accession>A0ABM1SWJ2</accession>
<keyword evidence="4" id="KW-1185">Reference proteome</keyword>
<sequence>MNQLYIGNLPVEANEESLRELFHERSRVVPKSVLVKKGGYAFVECPDEQAAEKAIKVLNGFKFMDSELLVEPSVPQGR</sequence>
<protein>
    <submittedName>
        <fullName evidence="5">Insulin-like growth factor 2 mRNA-binding protein 1</fullName>
    </submittedName>
</protein>